<proteinExistence type="predicted"/>
<dbReference type="EMBL" id="VOOR01000067">
    <property type="protein sequence ID" value="TXB61310.1"/>
    <property type="molecule type" value="Genomic_DNA"/>
</dbReference>
<gene>
    <name evidence="1" type="ORF">FRY97_19810</name>
</gene>
<dbReference type="Pfam" id="PF02643">
    <property type="entry name" value="DUF192"/>
    <property type="match status" value="1"/>
</dbReference>
<dbReference type="PANTHER" id="PTHR37953:SF1">
    <property type="entry name" value="UPF0127 PROTEIN MJ1496"/>
    <property type="match status" value="1"/>
</dbReference>
<dbReference type="Gene3D" id="2.60.120.1140">
    <property type="entry name" value="Protein of unknown function DUF192"/>
    <property type="match status" value="1"/>
</dbReference>
<dbReference type="OrthoDB" id="5526466at2"/>
<name>A0A5C6RI27_9BACT</name>
<comment type="caution">
    <text evidence="1">The sequence shown here is derived from an EMBL/GenBank/DDBJ whole genome shotgun (WGS) entry which is preliminary data.</text>
</comment>
<evidence type="ECO:0000313" key="2">
    <source>
        <dbReference type="Proteomes" id="UP000321580"/>
    </source>
</evidence>
<sequence>MRTVLAMHLKMTNQPIMSAHKLPNRAERRQARQKRRRNLALLMAALALPILAGLVYMAIPKEAAGTGPSFVRNGQLSIVDAASGEVKKQIEIEVKQDEMGRAEGMMWRKSMEESQGMLFIMERAEPQSFWMRNTYIPLDIIFISQDLKILNIRANAQPQTLSPQASQGDAKYVLEVVGGWCEKHGVKAGDQIAYELD</sequence>
<accession>A0A5C6RI27</accession>
<dbReference type="InterPro" id="IPR003795">
    <property type="entry name" value="DUF192"/>
</dbReference>
<reference evidence="1 2" key="1">
    <citation type="submission" date="2019-08" db="EMBL/GenBank/DDBJ databases">
        <title>Genome of Phaeodactylibacter luteus.</title>
        <authorList>
            <person name="Bowman J.P."/>
        </authorList>
    </citation>
    <scope>NUCLEOTIDE SEQUENCE [LARGE SCALE GENOMIC DNA]</scope>
    <source>
        <strain evidence="1 2">KCTC 42180</strain>
    </source>
</reference>
<protein>
    <submittedName>
        <fullName evidence="1">DUF192 domain-containing protein</fullName>
    </submittedName>
</protein>
<keyword evidence="2" id="KW-1185">Reference proteome</keyword>
<dbReference type="AlphaFoldDB" id="A0A5C6RI27"/>
<dbReference type="PANTHER" id="PTHR37953">
    <property type="entry name" value="UPF0127 PROTEIN MJ1496"/>
    <property type="match status" value="1"/>
</dbReference>
<organism evidence="1 2">
    <name type="scientific">Phaeodactylibacter luteus</name>
    <dbReference type="NCBI Taxonomy" id="1564516"/>
    <lineage>
        <taxon>Bacteria</taxon>
        <taxon>Pseudomonadati</taxon>
        <taxon>Bacteroidota</taxon>
        <taxon>Saprospiria</taxon>
        <taxon>Saprospirales</taxon>
        <taxon>Haliscomenobacteraceae</taxon>
        <taxon>Phaeodactylibacter</taxon>
    </lineage>
</organism>
<dbReference type="Proteomes" id="UP000321580">
    <property type="component" value="Unassembled WGS sequence"/>
</dbReference>
<evidence type="ECO:0000313" key="1">
    <source>
        <dbReference type="EMBL" id="TXB61310.1"/>
    </source>
</evidence>
<dbReference type="InterPro" id="IPR038695">
    <property type="entry name" value="Saro_0823-like_sf"/>
</dbReference>